<dbReference type="InterPro" id="IPR046985">
    <property type="entry name" value="IP5"/>
</dbReference>
<dbReference type="Proteomes" id="UP000054342">
    <property type="component" value="Unassembled WGS sequence"/>
</dbReference>
<evidence type="ECO:0000313" key="3">
    <source>
        <dbReference type="EMBL" id="KIW57840.1"/>
    </source>
</evidence>
<dbReference type="FunFam" id="3.60.10.10:FF:000036">
    <property type="entry name" value="Inositol polyphosphate phosphatase, putative"/>
    <property type="match status" value="1"/>
</dbReference>
<dbReference type="PANTHER" id="PTHR11200">
    <property type="entry name" value="INOSITOL 5-PHOSPHATASE"/>
    <property type="match status" value="1"/>
</dbReference>
<dbReference type="RefSeq" id="XP_013318424.1">
    <property type="nucleotide sequence ID" value="XM_013462970.1"/>
</dbReference>
<dbReference type="SUPFAM" id="SSF56219">
    <property type="entry name" value="DNase I-like"/>
    <property type="match status" value="1"/>
</dbReference>
<dbReference type="SMART" id="SM00128">
    <property type="entry name" value="IPPc"/>
    <property type="match status" value="1"/>
</dbReference>
<dbReference type="Gene3D" id="2.130.10.10">
    <property type="entry name" value="YVTN repeat-like/Quinoprotein amine dehydrogenase"/>
    <property type="match status" value="1"/>
</dbReference>
<dbReference type="EMBL" id="KN847318">
    <property type="protein sequence ID" value="KIW57840.1"/>
    <property type="molecule type" value="Genomic_DNA"/>
</dbReference>
<feature type="compositionally biased region" description="Acidic residues" evidence="1">
    <location>
        <begin position="507"/>
        <end position="516"/>
    </location>
</feature>
<dbReference type="GO" id="GO:0046856">
    <property type="term" value="P:phosphatidylinositol dephosphorylation"/>
    <property type="evidence" value="ECO:0007669"/>
    <property type="project" value="InterPro"/>
</dbReference>
<feature type="compositionally biased region" description="Polar residues" evidence="1">
    <location>
        <begin position="105"/>
        <end position="114"/>
    </location>
</feature>
<dbReference type="InterPro" id="IPR015943">
    <property type="entry name" value="WD40/YVTN_repeat-like_dom_sf"/>
</dbReference>
<dbReference type="AlphaFoldDB" id="A0A0D2ESX4"/>
<feature type="compositionally biased region" description="Low complexity" evidence="1">
    <location>
        <begin position="242"/>
        <end position="259"/>
    </location>
</feature>
<dbReference type="SUPFAM" id="SSF50978">
    <property type="entry name" value="WD40 repeat-like"/>
    <property type="match status" value="1"/>
</dbReference>
<dbReference type="HOGENOM" id="CLU_002027_1_1_1"/>
<dbReference type="STRING" id="348802.A0A0D2ESX4"/>
<feature type="region of interest" description="Disordered" evidence="1">
    <location>
        <begin position="1"/>
        <end position="534"/>
    </location>
</feature>
<keyword evidence="4" id="KW-1185">Reference proteome</keyword>
<dbReference type="InterPro" id="IPR000300">
    <property type="entry name" value="IPPc"/>
</dbReference>
<dbReference type="InterPro" id="IPR036691">
    <property type="entry name" value="Endo/exonu/phosph_ase_sf"/>
</dbReference>
<protein>
    <recommendedName>
        <fullName evidence="2">Inositol polyphosphate-related phosphatase domain-containing protein</fullName>
    </recommendedName>
</protein>
<feature type="domain" description="Inositol polyphosphate-related phosphatase" evidence="2">
    <location>
        <begin position="867"/>
        <end position="1205"/>
    </location>
</feature>
<organism evidence="3 4">
    <name type="scientific">Exophiala xenobiotica</name>
    <dbReference type="NCBI Taxonomy" id="348802"/>
    <lineage>
        <taxon>Eukaryota</taxon>
        <taxon>Fungi</taxon>
        <taxon>Dikarya</taxon>
        <taxon>Ascomycota</taxon>
        <taxon>Pezizomycotina</taxon>
        <taxon>Eurotiomycetes</taxon>
        <taxon>Chaetothyriomycetidae</taxon>
        <taxon>Chaetothyriales</taxon>
        <taxon>Herpotrichiellaceae</taxon>
        <taxon>Exophiala</taxon>
    </lineage>
</organism>
<evidence type="ECO:0000256" key="1">
    <source>
        <dbReference type="SAM" id="MobiDB-lite"/>
    </source>
</evidence>
<dbReference type="GO" id="GO:0004439">
    <property type="term" value="F:phosphatidylinositol-4,5-bisphosphate 5-phosphatase activity"/>
    <property type="evidence" value="ECO:0007669"/>
    <property type="project" value="TreeGrafter"/>
</dbReference>
<dbReference type="PANTHER" id="PTHR11200:SF240">
    <property type="entry name" value="INOSITOL POLYPHOSPHATE 5-PHOSPHATASE C9G1.10C-RELATED"/>
    <property type="match status" value="1"/>
</dbReference>
<dbReference type="Gene3D" id="3.60.10.10">
    <property type="entry name" value="Endonuclease/exonuclease/phosphatase"/>
    <property type="match status" value="1"/>
</dbReference>
<accession>A0A0D2ESX4</accession>
<dbReference type="GeneID" id="25324305"/>
<name>A0A0D2ESX4_9EURO</name>
<dbReference type="Pfam" id="PF22669">
    <property type="entry name" value="Exo_endo_phos2"/>
    <property type="match status" value="1"/>
</dbReference>
<dbReference type="SMART" id="SM00320">
    <property type="entry name" value="WD40"/>
    <property type="match status" value="3"/>
</dbReference>
<evidence type="ECO:0000313" key="4">
    <source>
        <dbReference type="Proteomes" id="UP000054342"/>
    </source>
</evidence>
<dbReference type="InterPro" id="IPR001680">
    <property type="entry name" value="WD40_rpt"/>
</dbReference>
<dbReference type="OrthoDB" id="2248459at2759"/>
<feature type="compositionally biased region" description="Polar residues" evidence="1">
    <location>
        <begin position="450"/>
        <end position="460"/>
    </location>
</feature>
<dbReference type="InterPro" id="IPR036322">
    <property type="entry name" value="WD40_repeat_dom_sf"/>
</dbReference>
<reference evidence="3 4" key="1">
    <citation type="submission" date="2015-01" db="EMBL/GenBank/DDBJ databases">
        <title>The Genome Sequence of Exophiala xenobiotica CBS118157.</title>
        <authorList>
            <consortium name="The Broad Institute Genomics Platform"/>
            <person name="Cuomo C."/>
            <person name="de Hoog S."/>
            <person name="Gorbushina A."/>
            <person name="Stielow B."/>
            <person name="Teixiera M."/>
            <person name="Abouelleil A."/>
            <person name="Chapman S.B."/>
            <person name="Priest M."/>
            <person name="Young S.K."/>
            <person name="Wortman J."/>
            <person name="Nusbaum C."/>
            <person name="Birren B."/>
        </authorList>
    </citation>
    <scope>NUCLEOTIDE SEQUENCE [LARGE SCALE GENOMIC DNA]</scope>
    <source>
        <strain evidence="3 4">CBS 118157</strain>
    </source>
</reference>
<evidence type="ECO:0000259" key="2">
    <source>
        <dbReference type="SMART" id="SM00128"/>
    </source>
</evidence>
<gene>
    <name evidence="3" type="ORF">PV05_02397</name>
</gene>
<feature type="compositionally biased region" description="Basic and acidic residues" evidence="1">
    <location>
        <begin position="128"/>
        <end position="152"/>
    </location>
</feature>
<proteinExistence type="predicted"/>
<feature type="compositionally biased region" description="Pro residues" evidence="1">
    <location>
        <begin position="43"/>
        <end position="56"/>
    </location>
</feature>
<sequence>MAEKSEKGTDAAPIRPVSSLRSHFEGLKITQPQVDERGSIPSSPQPLRPVDGPSPLPAIRKSFDLVRPTSPWAGGGNVNNGGSLTPLRGDESPTRSNHKRPMSMLIQSSPQLTPSVKVDSPRSPPRTFFERSVSRSPERFDNTPFGKVRELVSQHSSRASSRPPSPRATSPEHHVTLDAGGNEQNRRDPSTPRSPARPPPVNRAEKPKIPAKPTAIALPVGITVGNVLNPEPRRPSFDARVSPFSTPPSSDESSPSRSPEAIVPFPTIRPVAPAPLPGKPTGAAIPDPADRPKDPRSMGFSSKPSVIEKKDPRALGFATSESQPRPPVQPAALPSRANTVSDKPSRDPREVGLTPAKPTPRHVSETIRHTPPPIGHLQPSRAPPVRDARQFGFSSHHYPEVGVIEEEPRPGLPPRRNIEPPPRPPNESKNSTRSMEPPSQVANPDRSKKPMSTQQVSRTPTMPLDTRFPPPPKRGSVDSIEPPIPARPQAFNGTSATRPVAKPYGSDSDEEEEPVEEPSTLKSEYPDATHTNRRPPFCKGAIWEIATKSDSRTMGVCGKFLCTAGYTTRVFDMTSGEQIMSINHGETVKVTAMAFKPAPDLTGEGAKMWLGTNAGDLMEVEVATYTVKTTNSSHNRREIVRILRSRKDLWTIDDDGKLFVWKADETGVPNMKYSHVSHKVQKGHSFSMAIDGMLWLATGKEIRIYKPGDEMSFTALTKPLSQHGTGDITCGTQSTEGGGRAYFGHNDGRVTIYSTKDFSLIGNLKASDYKINSMSFVGDKLWAAFKTGMVYVYDTSTSPWKVKKDWRAHNGPATEILLDPSSVWTLQRLQVVTIGHDSFVRLWDAALEEDWIESQMQERDVEYCTFREIRAAVVTWNCGASSPYNLRKDFIADAIHADDPPEILAFGFQEVVDLEDRAVTAKSLLGFGKKKDTVKAEQHQSRVYREWRDHLTSVISRYTSAHYSYSELQTSSLIGLFQCVFVRQKERPNISNLQAASVKLGLKGHYGNKGALITRFVLDDSSVCFVNCHLAAGQTHTAHRNNDVASILEAESLDAEPDPDKRSSLYVGGGDGTQILDHEICILNGDLNYRIDAIPRDSVINMIKRNELAKLLERDQIMVSRRRVSGFRLSQFNELPITFAPTYKYDVGTDNYDSSEKKRAPAWCDRLLYRGPGRVKQLEYRRHEVQTSDHRPVSGIFKLRVKTIDPRKRARVKEDCFAKFAEVRRRMAEKASIEYLVSTLSVAEAEAKRLITGK</sequence>